<gene>
    <name evidence="1" type="ORF">AB0T83_16260</name>
</gene>
<evidence type="ECO:0000313" key="1">
    <source>
        <dbReference type="EMBL" id="MEV8468331.1"/>
    </source>
</evidence>
<organism evidence="1 2">
    <name type="scientific">Meridianimarinicoccus marinus</name>
    <dbReference type="NCBI Taxonomy" id="3231483"/>
    <lineage>
        <taxon>Bacteria</taxon>
        <taxon>Pseudomonadati</taxon>
        <taxon>Pseudomonadota</taxon>
        <taxon>Alphaproteobacteria</taxon>
        <taxon>Rhodobacterales</taxon>
        <taxon>Paracoccaceae</taxon>
        <taxon>Meridianimarinicoccus</taxon>
    </lineage>
</organism>
<evidence type="ECO:0000313" key="2">
    <source>
        <dbReference type="Proteomes" id="UP001553161"/>
    </source>
</evidence>
<dbReference type="RefSeq" id="WP_366194283.1">
    <property type="nucleotide sequence ID" value="NZ_JBFBVU010000026.1"/>
</dbReference>
<keyword evidence="2" id="KW-1185">Reference proteome</keyword>
<dbReference type="Proteomes" id="UP001553161">
    <property type="component" value="Unassembled WGS sequence"/>
</dbReference>
<proteinExistence type="predicted"/>
<dbReference type="EMBL" id="JBFBVU010000026">
    <property type="protein sequence ID" value="MEV8468331.1"/>
    <property type="molecule type" value="Genomic_DNA"/>
</dbReference>
<sequence length="42" mass="4635">MTHKPDTQDMTFLSGAAVSVLTAWHAENRPEPIPPFSCAGWH</sequence>
<comment type="caution">
    <text evidence="1">The sequence shown here is derived from an EMBL/GenBank/DDBJ whole genome shotgun (WGS) entry which is preliminary data.</text>
</comment>
<name>A0ABV3L9T7_9RHOB</name>
<protein>
    <submittedName>
        <fullName evidence="1">Uncharacterized protein</fullName>
    </submittedName>
</protein>
<reference evidence="1 2" key="1">
    <citation type="submission" date="2024-07" db="EMBL/GenBank/DDBJ databases">
        <authorList>
            <person name="Kang M."/>
        </authorList>
    </citation>
    <scope>NUCLEOTIDE SEQUENCE [LARGE SCALE GENOMIC DNA]</scope>
    <source>
        <strain evidence="1 2">DFM31</strain>
    </source>
</reference>
<accession>A0ABV3L9T7</accession>